<sequence length="295" mass="33318">MMQSHVTSEEQPGEPHQRYDNEKILLRHFRDIRSSGNVNGALQWFCAPDSWQENVTPGVGREGQGGKWYVDKDCSNLTIMAPAKKDFWRKTYYEPILVKDDGPFLYHELDASQHYTVETTFHLTAARQFDQAGLCVRITPEHWIKTGIEVVDGVPRLSCVVTNIYSDWSTQPWSASPPTMESSVSAEKSDAVFVRAQIRIHCRGSSFVVEAKESSKEWEFLRIGHLNRDMRHTNDPLRNHSAVEKSWNGPSAAEGKLWVGVFACCPVDQQGSSVTFSNFSIAAGSKFDHNADDNH</sequence>
<dbReference type="Gene3D" id="2.60.120.200">
    <property type="match status" value="1"/>
</dbReference>
<dbReference type="EMBL" id="OU594951">
    <property type="protein sequence ID" value="CAG9278356.1"/>
    <property type="molecule type" value="Genomic_DNA"/>
</dbReference>
<accession>A0A8J9T693</accession>
<proteinExistence type="predicted"/>
<dbReference type="AlphaFoldDB" id="A0A8J9T693"/>
<dbReference type="SUPFAM" id="SSF49899">
    <property type="entry name" value="Concanavalin A-like lectins/glucanases"/>
    <property type="match status" value="1"/>
</dbReference>
<evidence type="ECO:0000313" key="1">
    <source>
        <dbReference type="EMBL" id="CAG9278356.1"/>
    </source>
</evidence>
<protein>
    <submittedName>
        <fullName evidence="1">Uncharacterized protein</fullName>
    </submittedName>
</protein>
<dbReference type="InterPro" id="IPR009784">
    <property type="entry name" value="DUF1349"/>
</dbReference>
<gene>
    <name evidence="1" type="ORF">PTTT1_LOCUS6663</name>
</gene>
<name>A0A8J9T693_PHATR</name>
<dbReference type="Proteomes" id="UP000836788">
    <property type="component" value="Chromosome 10"/>
</dbReference>
<dbReference type="PANTHER" id="PTHR35332:SF2">
    <property type="entry name" value="REGULATION OF ENOLASE PROTEIN 1"/>
    <property type="match status" value="1"/>
</dbReference>
<dbReference type="InterPro" id="IPR013320">
    <property type="entry name" value="ConA-like_dom_sf"/>
</dbReference>
<reference evidence="1" key="1">
    <citation type="submission" date="2022-02" db="EMBL/GenBank/DDBJ databases">
        <authorList>
            <person name="Giguere J D."/>
        </authorList>
    </citation>
    <scope>NUCLEOTIDE SEQUENCE</scope>
    <source>
        <strain evidence="1">CCAP 1055/1</strain>
    </source>
</reference>
<organism evidence="1">
    <name type="scientific">Phaeodactylum tricornutum</name>
    <name type="common">Diatom</name>
    <dbReference type="NCBI Taxonomy" id="2850"/>
    <lineage>
        <taxon>Eukaryota</taxon>
        <taxon>Sar</taxon>
        <taxon>Stramenopiles</taxon>
        <taxon>Ochrophyta</taxon>
        <taxon>Bacillariophyta</taxon>
        <taxon>Bacillariophyceae</taxon>
        <taxon>Bacillariophycidae</taxon>
        <taxon>Naviculales</taxon>
        <taxon>Phaeodactylaceae</taxon>
        <taxon>Phaeodactylum</taxon>
    </lineage>
</organism>
<dbReference type="PANTHER" id="PTHR35332">
    <property type="entry name" value="REGULATION OF ENOLASE PROTEIN 1"/>
    <property type="match status" value="1"/>
</dbReference>
<dbReference type="Pfam" id="PF07081">
    <property type="entry name" value="DUF1349"/>
    <property type="match status" value="1"/>
</dbReference>